<dbReference type="Gene3D" id="1.10.150.20">
    <property type="entry name" value="5' to 3' exonuclease, C-terminal subdomain"/>
    <property type="match status" value="1"/>
</dbReference>
<keyword evidence="5 6" id="KW-0234">DNA repair</keyword>
<protein>
    <recommendedName>
        <fullName evidence="6">Holliday junction branch migration complex subunit RuvA</fullName>
    </recommendedName>
</protein>
<dbReference type="Pfam" id="PF01330">
    <property type="entry name" value="RuvA_N"/>
    <property type="match status" value="1"/>
</dbReference>
<dbReference type="GO" id="GO:0009378">
    <property type="term" value="F:four-way junction helicase activity"/>
    <property type="evidence" value="ECO:0007669"/>
    <property type="project" value="InterPro"/>
</dbReference>
<dbReference type="OrthoDB" id="5293449at2"/>
<evidence type="ECO:0000259" key="7">
    <source>
        <dbReference type="SMART" id="SM00278"/>
    </source>
</evidence>
<evidence type="ECO:0000256" key="5">
    <source>
        <dbReference type="ARBA" id="ARBA00023204"/>
    </source>
</evidence>
<dbReference type="GO" id="GO:0009379">
    <property type="term" value="C:Holliday junction helicase complex"/>
    <property type="evidence" value="ECO:0007669"/>
    <property type="project" value="InterPro"/>
</dbReference>
<keyword evidence="2 6" id="KW-0227">DNA damage</keyword>
<evidence type="ECO:0000256" key="2">
    <source>
        <dbReference type="ARBA" id="ARBA00022763"/>
    </source>
</evidence>
<dbReference type="Pfam" id="PF14520">
    <property type="entry name" value="HHH_5"/>
    <property type="match status" value="1"/>
</dbReference>
<evidence type="ECO:0000256" key="6">
    <source>
        <dbReference type="HAMAP-Rule" id="MF_00031"/>
    </source>
</evidence>
<dbReference type="GO" id="GO:0005524">
    <property type="term" value="F:ATP binding"/>
    <property type="evidence" value="ECO:0007669"/>
    <property type="project" value="InterPro"/>
</dbReference>
<dbReference type="EMBL" id="PSZO01000003">
    <property type="protein sequence ID" value="TCG11737.1"/>
    <property type="molecule type" value="Genomic_DNA"/>
</dbReference>
<keyword evidence="1 6" id="KW-0963">Cytoplasm</keyword>
<dbReference type="SUPFAM" id="SSF47781">
    <property type="entry name" value="RuvA domain 2-like"/>
    <property type="match status" value="1"/>
</dbReference>
<dbReference type="NCBIfam" id="TIGR00084">
    <property type="entry name" value="ruvA"/>
    <property type="match status" value="1"/>
</dbReference>
<comment type="similarity">
    <text evidence="6">Belongs to the RuvA family.</text>
</comment>
<evidence type="ECO:0000256" key="1">
    <source>
        <dbReference type="ARBA" id="ARBA00022490"/>
    </source>
</evidence>
<dbReference type="GO" id="GO:0006281">
    <property type="term" value="P:DNA repair"/>
    <property type="evidence" value="ECO:0007669"/>
    <property type="project" value="UniProtKB-UniRule"/>
</dbReference>
<name>A0A4R0XMH4_9MOLU</name>
<dbReference type="InterPro" id="IPR011114">
    <property type="entry name" value="RuvA_C"/>
</dbReference>
<feature type="region of interest" description="Domain III" evidence="6">
    <location>
        <begin position="144"/>
        <end position="200"/>
    </location>
</feature>
<dbReference type="InterPro" id="IPR003583">
    <property type="entry name" value="Hlx-hairpin-Hlx_DNA-bd_motif"/>
</dbReference>
<dbReference type="RefSeq" id="WP_131598519.1">
    <property type="nucleotide sequence ID" value="NZ_CBDBYK010000001.1"/>
</dbReference>
<dbReference type="SMART" id="SM00278">
    <property type="entry name" value="HhH1"/>
    <property type="match status" value="2"/>
</dbReference>
<dbReference type="GO" id="GO:0005737">
    <property type="term" value="C:cytoplasm"/>
    <property type="evidence" value="ECO:0007669"/>
    <property type="project" value="UniProtKB-SubCell"/>
</dbReference>
<feature type="domain" description="Helix-hairpin-helix DNA-binding motif class 1" evidence="7">
    <location>
        <begin position="70"/>
        <end position="89"/>
    </location>
</feature>
<comment type="subunit">
    <text evidence="6">Homotetramer. Forms an RuvA(8)-RuvB(12)-Holliday junction (HJ) complex. HJ DNA is sandwiched between 2 RuvA tetramers; dsDNA enters through RuvA and exits via RuvB. An RuvB hexamer assembles on each DNA strand where it exits the tetramer. Each RuvB hexamer is contacted by two RuvA subunits (via domain III) on 2 adjacent RuvB subunits; this complex drives branch migration. In the full resolvosome a probable DNA-RuvA(4)-RuvB(12)-RuvC(2) complex forms which resolves the HJ.</text>
</comment>
<gene>
    <name evidence="6" type="primary">ruvA</name>
    <name evidence="8" type="ORF">C4B24_01130</name>
</gene>
<comment type="function">
    <text evidence="6">The RuvA-RuvB-RuvC complex processes Holliday junction (HJ) DNA during genetic recombination and DNA repair, while the RuvA-RuvB complex plays an important role in the rescue of blocked DNA replication forks via replication fork reversal (RFR). RuvA specifically binds to HJ cruciform DNA, conferring on it an open structure. The RuvB hexamer acts as an ATP-dependent pump, pulling dsDNA into and through the RuvAB complex. HJ branch migration allows RuvC to scan DNA until it finds its consensus sequence, where it cleaves and resolves the cruciform DNA.</text>
</comment>
<comment type="domain">
    <text evidence="6">Has three domains with a flexible linker between the domains II and III and assumes an 'L' shape. Domain III is highly mobile and contacts RuvB.</text>
</comment>
<accession>A0A4R0XMH4</accession>
<keyword evidence="3 6" id="KW-0238">DNA-binding</keyword>
<dbReference type="Proteomes" id="UP000294192">
    <property type="component" value="Unassembled WGS sequence"/>
</dbReference>
<proteinExistence type="inferred from homology"/>
<keyword evidence="9" id="KW-1185">Reference proteome</keyword>
<reference evidence="8 9" key="1">
    <citation type="submission" date="2018-02" db="EMBL/GenBank/DDBJ databases">
        <title>Mycoplasma marinum and Mycoplasma todarodis sp. nov., moderately halophilic and psychrotolerant mycoplasmas isolated from cephalopods.</title>
        <authorList>
            <person name="Viver T."/>
        </authorList>
    </citation>
    <scope>NUCLEOTIDE SEQUENCE [LARGE SCALE GENOMIC DNA]</scope>
    <source>
        <strain evidence="8 9">PE</strain>
    </source>
</reference>
<comment type="caution">
    <text evidence="6">Lacks conserved residue(s) required for the propagation of feature annotation.</text>
</comment>
<evidence type="ECO:0000313" key="8">
    <source>
        <dbReference type="EMBL" id="TCG11737.1"/>
    </source>
</evidence>
<evidence type="ECO:0000313" key="9">
    <source>
        <dbReference type="Proteomes" id="UP000294192"/>
    </source>
</evidence>
<organism evidence="8 9">
    <name type="scientific">Mycoplasma marinum</name>
    <dbReference type="NCBI Taxonomy" id="1937190"/>
    <lineage>
        <taxon>Bacteria</taxon>
        <taxon>Bacillati</taxon>
        <taxon>Mycoplasmatota</taxon>
        <taxon>Mollicutes</taxon>
        <taxon>Mycoplasmataceae</taxon>
        <taxon>Mycoplasma</taxon>
    </lineage>
</organism>
<comment type="caution">
    <text evidence="8">The sequence shown here is derived from an EMBL/GenBank/DDBJ whole genome shotgun (WGS) entry which is preliminary data.</text>
</comment>
<dbReference type="HAMAP" id="MF_00031">
    <property type="entry name" value="DNA_HJ_migration_RuvA"/>
    <property type="match status" value="1"/>
</dbReference>
<keyword evidence="4 6" id="KW-0233">DNA recombination</keyword>
<comment type="subcellular location">
    <subcellularLocation>
        <location evidence="6">Cytoplasm</location>
    </subcellularLocation>
</comment>
<dbReference type="AlphaFoldDB" id="A0A4R0XMH4"/>
<dbReference type="InterPro" id="IPR010994">
    <property type="entry name" value="RuvA_2-like"/>
</dbReference>
<dbReference type="GO" id="GO:0000400">
    <property type="term" value="F:four-way junction DNA binding"/>
    <property type="evidence" value="ECO:0007669"/>
    <property type="project" value="UniProtKB-UniRule"/>
</dbReference>
<evidence type="ECO:0000256" key="3">
    <source>
        <dbReference type="ARBA" id="ARBA00023125"/>
    </source>
</evidence>
<sequence length="200" mass="22911">MILYKIGKIISIGKQYIILESNFIGEVIYVPKPRDFIAEKVLKIFIYEYKYENHKTLYGFKTFKERILFEDLLTVPGIGPKTGIQILKERIKKIIGMLLKGDADGLAHLPGLGVKSAKQMIFELQDKYSKLISNEEKKKMKNESNLISVSEIIPTLKTLGFSKQQIKLAINKVKSKDNIELMIEDAIRVISNEKHKIIKA</sequence>
<dbReference type="InterPro" id="IPR013849">
    <property type="entry name" value="DNA_helicase_Holl-junc_RuvA_I"/>
</dbReference>
<feature type="domain" description="Helix-hairpin-helix DNA-binding motif class 1" evidence="7">
    <location>
        <begin position="104"/>
        <end position="123"/>
    </location>
</feature>
<dbReference type="CDD" id="cd14332">
    <property type="entry name" value="UBA_RuvA_C"/>
    <property type="match status" value="1"/>
</dbReference>
<dbReference type="GO" id="GO:0048476">
    <property type="term" value="C:Holliday junction resolvase complex"/>
    <property type="evidence" value="ECO:0007669"/>
    <property type="project" value="UniProtKB-UniRule"/>
</dbReference>
<dbReference type="GO" id="GO:0006310">
    <property type="term" value="P:DNA recombination"/>
    <property type="evidence" value="ECO:0007669"/>
    <property type="project" value="UniProtKB-UniRule"/>
</dbReference>
<evidence type="ECO:0000256" key="4">
    <source>
        <dbReference type="ARBA" id="ARBA00023172"/>
    </source>
</evidence>
<dbReference type="InterPro" id="IPR000085">
    <property type="entry name" value="RuvA"/>
</dbReference>